<evidence type="ECO:0000259" key="2">
    <source>
        <dbReference type="PROSITE" id="PS50966"/>
    </source>
</evidence>
<gene>
    <name evidence="3" type="ORF">ANSO36C_61590</name>
</gene>
<evidence type="ECO:0000313" key="4">
    <source>
        <dbReference type="Proteomes" id="UP001055453"/>
    </source>
</evidence>
<protein>
    <recommendedName>
        <fullName evidence="2">SWIM-type domain-containing protein</fullName>
    </recommendedName>
</protein>
<evidence type="ECO:0000256" key="1">
    <source>
        <dbReference type="PROSITE-ProRule" id="PRU00325"/>
    </source>
</evidence>
<reference evidence="3" key="1">
    <citation type="submission" date="2022-04" db="EMBL/GenBank/DDBJ databases">
        <title>Complete genome sequence of a cyanobacterium, Nostoc sp. SO-36, isolated in Antarctica.</title>
        <authorList>
            <person name="Kanesaki Y."/>
            <person name="Effendi D."/>
            <person name="Sakamoto T."/>
            <person name="Ohtani S."/>
            <person name="Awai K."/>
        </authorList>
    </citation>
    <scope>NUCLEOTIDE SEQUENCE</scope>
    <source>
        <strain evidence="3">SO-36</strain>
    </source>
</reference>
<evidence type="ECO:0000313" key="3">
    <source>
        <dbReference type="EMBL" id="BDI20357.1"/>
    </source>
</evidence>
<accession>A0ABN6QEH3</accession>
<keyword evidence="4" id="KW-1185">Reference proteome</keyword>
<name>A0ABN6QEH3_NOSCO</name>
<keyword evidence="1" id="KW-0862">Zinc</keyword>
<keyword evidence="1" id="KW-0479">Metal-binding</keyword>
<dbReference type="PROSITE" id="PS50966">
    <property type="entry name" value="ZF_SWIM"/>
    <property type="match status" value="1"/>
</dbReference>
<dbReference type="Pfam" id="PF04434">
    <property type="entry name" value="SWIM"/>
    <property type="match status" value="1"/>
</dbReference>
<dbReference type="EMBL" id="AP025732">
    <property type="protein sequence ID" value="BDI20357.1"/>
    <property type="molecule type" value="Genomic_DNA"/>
</dbReference>
<keyword evidence="1" id="KW-0863">Zinc-finger</keyword>
<organism evidence="3 4">
    <name type="scientific">Nostoc cf. commune SO-36</name>
    <dbReference type="NCBI Taxonomy" id="449208"/>
    <lineage>
        <taxon>Bacteria</taxon>
        <taxon>Bacillati</taxon>
        <taxon>Cyanobacteriota</taxon>
        <taxon>Cyanophyceae</taxon>
        <taxon>Nostocales</taxon>
        <taxon>Nostocaceae</taxon>
        <taxon>Nostoc</taxon>
    </lineage>
</organism>
<feature type="domain" description="SWIM-type" evidence="2">
    <location>
        <begin position="92"/>
        <end position="129"/>
    </location>
</feature>
<proteinExistence type="predicted"/>
<dbReference type="Proteomes" id="UP001055453">
    <property type="component" value="Chromosome"/>
</dbReference>
<dbReference type="InterPro" id="IPR007527">
    <property type="entry name" value="Znf_SWIM"/>
</dbReference>
<sequence>MPTYLGRGAGEKEKYHLNKLKRKLKIKDLGAMSIPGISEAIIRHNSNASSYSRGEEYYRRGAIPSVSFANADLKKRGNLIQAEVEGGEITPYRVSIRFDAGGITSACCTCPYDYDGWCKHIVATLLSCSRQSEIIEERPTLEQLLNRLDILQTQRLLQELVENRPEIIDDIDEFVSLIDLPKPQTKQSSTRQSKIDTSPFRSHVKRILRDGLKELEYGSEEDPFTDDLLAVIEKARELAENGDGNNAIAILETITETYAQEWDELLDYGGDSYSIAEPLDSAWTEAILCAEMSTGEIVDLQLMLESWQDEISADFSMSLEALRQGWDYEPLQEIMQGDDSAELWENERPSYADDLALIRLQILERQNRYTEYLNLALAEEMTLQYLTQLAALGRVEEAMSAAKILMEKAEEGFALAKILREDGYLVEALEICQAGINLTGNCLYEFATWTSDLAQGLEDNATALTASIIAFKIRPSFRDYGKIQDYAGETWLTLKQDLLQTLRDQPDWGIREAQVDIFLHEGLIDDAIKTVERDTYYTSELVHRVMDAAVSHRPNWVIDNARRRAEPIMEQGKADRYDAAVSWLKKVKAAYIQLGQKAEWSAYRSKLEAAHGRKRKLMELFKELNT</sequence>